<evidence type="ECO:0000313" key="1">
    <source>
        <dbReference type="EMBL" id="MBC2595195.1"/>
    </source>
</evidence>
<dbReference type="SUPFAM" id="SSF82171">
    <property type="entry name" value="DPP6 N-terminal domain-like"/>
    <property type="match status" value="1"/>
</dbReference>
<dbReference type="Gene3D" id="2.120.10.30">
    <property type="entry name" value="TolB, C-terminal domain"/>
    <property type="match status" value="1"/>
</dbReference>
<proteinExistence type="predicted"/>
<dbReference type="AlphaFoldDB" id="A0A842HF06"/>
<organism evidence="1 2">
    <name type="scientific">Ruficoccus amylovorans</name>
    <dbReference type="NCBI Taxonomy" id="1804625"/>
    <lineage>
        <taxon>Bacteria</taxon>
        <taxon>Pseudomonadati</taxon>
        <taxon>Verrucomicrobiota</taxon>
        <taxon>Opitutia</taxon>
        <taxon>Puniceicoccales</taxon>
        <taxon>Cerasicoccaceae</taxon>
        <taxon>Ruficoccus</taxon>
    </lineage>
</organism>
<name>A0A842HF06_9BACT</name>
<dbReference type="RefSeq" id="WP_185676156.1">
    <property type="nucleotide sequence ID" value="NZ_JACHVB010000035.1"/>
</dbReference>
<keyword evidence="2" id="KW-1185">Reference proteome</keyword>
<dbReference type="Proteomes" id="UP000546464">
    <property type="component" value="Unassembled WGS sequence"/>
</dbReference>
<dbReference type="InterPro" id="IPR011042">
    <property type="entry name" value="6-blade_b-propeller_TolB-like"/>
</dbReference>
<gene>
    <name evidence="1" type="ORF">H5P28_13085</name>
</gene>
<accession>A0A842HF06</accession>
<sequence>MRNTPTMTGNAHSGECSQLERITPESGHFFYGYYDLPAWDSSGQRHLAHRVTFIDRIPKPEDATELGFVTTGDTSFHPVATTNAWNFQQGSMLQWHPQEPNQILFNQREGQQFKGVIHDLHKNQTIRLPAPIANVDPLGRYALSVNFSRMFDFRPGYGYAGTPDPFASQTQPNADGIWRMELPDGPCRLILSLAELGDICRPYFGQQKLLVNHLNLNPSGTRFVALVRHFPDKPGAPLRTIAITANADGSRPFILWDGGVASHYHWRDDTTLSMVIRTPQGAITLAEFRDEQPGYTLVDPAFFLDDGHQSYSPDRQWLLYDSYPQDEKRSLYLYDLRQKIGHRLATVKSHSINTPVRLETRCDLHPRWHPDGRRLSFDSVHEGFRGIYRLNLQHLQASANHND</sequence>
<evidence type="ECO:0008006" key="3">
    <source>
        <dbReference type="Google" id="ProtNLM"/>
    </source>
</evidence>
<dbReference type="EMBL" id="JACHVB010000035">
    <property type="protein sequence ID" value="MBC2595195.1"/>
    <property type="molecule type" value="Genomic_DNA"/>
</dbReference>
<evidence type="ECO:0000313" key="2">
    <source>
        <dbReference type="Proteomes" id="UP000546464"/>
    </source>
</evidence>
<protein>
    <recommendedName>
        <fullName evidence="3">Oligogalacturonate lyase domain-containing protein</fullName>
    </recommendedName>
</protein>
<reference evidence="1 2" key="1">
    <citation type="submission" date="2020-07" db="EMBL/GenBank/DDBJ databases">
        <authorList>
            <person name="Feng X."/>
        </authorList>
    </citation>
    <scope>NUCLEOTIDE SEQUENCE [LARGE SCALE GENOMIC DNA]</scope>
    <source>
        <strain evidence="1 2">JCM31066</strain>
    </source>
</reference>
<comment type="caution">
    <text evidence="1">The sequence shown here is derived from an EMBL/GenBank/DDBJ whole genome shotgun (WGS) entry which is preliminary data.</text>
</comment>